<dbReference type="Pfam" id="PF20434">
    <property type="entry name" value="BD-FAE"/>
    <property type="match status" value="1"/>
</dbReference>
<evidence type="ECO:0000313" key="3">
    <source>
        <dbReference type="EMBL" id="QQL51013.1"/>
    </source>
</evidence>
<gene>
    <name evidence="3" type="ORF">GO620_006065</name>
</gene>
<accession>A0A6I4HWD1</accession>
<dbReference type="InterPro" id="IPR029058">
    <property type="entry name" value="AB_hydrolase_fold"/>
</dbReference>
<dbReference type="EMBL" id="CP066775">
    <property type="protein sequence ID" value="QQL51013.1"/>
    <property type="molecule type" value="Genomic_DNA"/>
</dbReference>
<name>A0A6I4HWD1_9SPHI</name>
<dbReference type="Proteomes" id="UP000429232">
    <property type="component" value="Chromosome"/>
</dbReference>
<dbReference type="InterPro" id="IPR050300">
    <property type="entry name" value="GDXG_lipolytic_enzyme"/>
</dbReference>
<organism evidence="3 4">
    <name type="scientific">Mucilaginibacter ginkgonis</name>
    <dbReference type="NCBI Taxonomy" id="2682091"/>
    <lineage>
        <taxon>Bacteria</taxon>
        <taxon>Pseudomonadati</taxon>
        <taxon>Bacteroidota</taxon>
        <taxon>Sphingobacteriia</taxon>
        <taxon>Sphingobacteriales</taxon>
        <taxon>Sphingobacteriaceae</taxon>
        <taxon>Mucilaginibacter</taxon>
    </lineage>
</organism>
<reference evidence="3 4" key="1">
    <citation type="submission" date="2020-12" db="EMBL/GenBank/DDBJ databases">
        <title>HMF7856_wgs.fasta genome submission.</title>
        <authorList>
            <person name="Kang H."/>
            <person name="Kim H."/>
            <person name="Joh K."/>
        </authorList>
    </citation>
    <scope>NUCLEOTIDE SEQUENCE [LARGE SCALE GENOMIC DNA]</scope>
    <source>
        <strain evidence="3 4">HMF7856</strain>
    </source>
</reference>
<dbReference type="KEGG" id="mgik:GO620_006065"/>
<dbReference type="Gene3D" id="3.40.50.1820">
    <property type="entry name" value="alpha/beta hydrolase"/>
    <property type="match status" value="1"/>
</dbReference>
<evidence type="ECO:0000256" key="1">
    <source>
        <dbReference type="ARBA" id="ARBA00022801"/>
    </source>
</evidence>
<keyword evidence="1 3" id="KW-0378">Hydrolase</keyword>
<dbReference type="AlphaFoldDB" id="A0A6I4HWD1"/>
<feature type="domain" description="BD-FAE-like" evidence="2">
    <location>
        <begin position="59"/>
        <end position="173"/>
    </location>
</feature>
<dbReference type="PANTHER" id="PTHR48081:SF6">
    <property type="entry name" value="PEPTIDASE S9 PROLYL OLIGOPEPTIDASE CATALYTIC DOMAIN-CONTAINING PROTEIN"/>
    <property type="match status" value="1"/>
</dbReference>
<dbReference type="SUPFAM" id="SSF53474">
    <property type="entry name" value="alpha/beta-Hydrolases"/>
    <property type="match status" value="1"/>
</dbReference>
<evidence type="ECO:0000313" key="4">
    <source>
        <dbReference type="Proteomes" id="UP000429232"/>
    </source>
</evidence>
<evidence type="ECO:0000259" key="2">
    <source>
        <dbReference type="Pfam" id="PF20434"/>
    </source>
</evidence>
<sequence length="282" mass="30816">MKYLLSIVLSVVTISAFAQGDSTVISLWKNGAPGFESKKDIPEKGPVYASNINNPSVTVYLPPKEKATGAAVLICPGGGHRMLVMTSEGHDPAKFLNSIGVAAIVLKYRLGRDTLTPYYKIEVHGREDGNRAMRLIRSNAAAWGIDANRIGIWGFSAGGEITNMVAYDNTPSKPNATEPVDRLSSKPDFVIETYPGPLYVPEKVTKGAPPAFLVAANDDECCSLPLIKILNAYRAVGAHAELHIFAKGNHAFNMGKRSEFKSLKEWPLLLANWFADYKYFKQ</sequence>
<keyword evidence="4" id="KW-1185">Reference proteome</keyword>
<dbReference type="InterPro" id="IPR049492">
    <property type="entry name" value="BD-FAE-like_dom"/>
</dbReference>
<dbReference type="PANTHER" id="PTHR48081">
    <property type="entry name" value="AB HYDROLASE SUPERFAMILY PROTEIN C4A8.06C"/>
    <property type="match status" value="1"/>
</dbReference>
<protein>
    <submittedName>
        <fullName evidence="3">Alpha/beta hydrolase</fullName>
    </submittedName>
</protein>
<proteinExistence type="predicted"/>
<dbReference type="RefSeq" id="WP_157523588.1">
    <property type="nucleotide sequence ID" value="NZ_CP066775.1"/>
</dbReference>
<dbReference type="GO" id="GO:0016787">
    <property type="term" value="F:hydrolase activity"/>
    <property type="evidence" value="ECO:0007669"/>
    <property type="project" value="UniProtKB-KW"/>
</dbReference>